<gene>
    <name evidence="1" type="ORF">L1987_33014</name>
</gene>
<keyword evidence="2" id="KW-1185">Reference proteome</keyword>
<reference evidence="1 2" key="2">
    <citation type="journal article" date="2022" name="Mol. Ecol. Resour.">
        <title>The genomes of chicory, endive, great burdock and yacon provide insights into Asteraceae paleo-polyploidization history and plant inulin production.</title>
        <authorList>
            <person name="Fan W."/>
            <person name="Wang S."/>
            <person name="Wang H."/>
            <person name="Wang A."/>
            <person name="Jiang F."/>
            <person name="Liu H."/>
            <person name="Zhao H."/>
            <person name="Xu D."/>
            <person name="Zhang Y."/>
        </authorList>
    </citation>
    <scope>NUCLEOTIDE SEQUENCE [LARGE SCALE GENOMIC DNA]</scope>
    <source>
        <strain evidence="2">cv. Yunnan</strain>
        <tissue evidence="1">Leaves</tissue>
    </source>
</reference>
<reference evidence="2" key="1">
    <citation type="journal article" date="2022" name="Mol. Ecol. Resour.">
        <title>The genomes of chicory, endive, great burdock and yacon provide insights into Asteraceae palaeo-polyploidization history and plant inulin production.</title>
        <authorList>
            <person name="Fan W."/>
            <person name="Wang S."/>
            <person name="Wang H."/>
            <person name="Wang A."/>
            <person name="Jiang F."/>
            <person name="Liu H."/>
            <person name="Zhao H."/>
            <person name="Xu D."/>
            <person name="Zhang Y."/>
        </authorList>
    </citation>
    <scope>NUCLEOTIDE SEQUENCE [LARGE SCALE GENOMIC DNA]</scope>
    <source>
        <strain evidence="2">cv. Yunnan</strain>
    </source>
</reference>
<evidence type="ECO:0000313" key="1">
    <source>
        <dbReference type="EMBL" id="KAI3797751.1"/>
    </source>
</evidence>
<dbReference type="EMBL" id="CM042028">
    <property type="protein sequence ID" value="KAI3797751.1"/>
    <property type="molecule type" value="Genomic_DNA"/>
</dbReference>
<evidence type="ECO:0000313" key="2">
    <source>
        <dbReference type="Proteomes" id="UP001056120"/>
    </source>
</evidence>
<protein>
    <submittedName>
        <fullName evidence="1">Uncharacterized protein</fullName>
    </submittedName>
</protein>
<proteinExistence type="predicted"/>
<comment type="caution">
    <text evidence="1">The sequence shown here is derived from an EMBL/GenBank/DDBJ whole genome shotgun (WGS) entry which is preliminary data.</text>
</comment>
<dbReference type="Proteomes" id="UP001056120">
    <property type="component" value="Linkage Group LG11"/>
</dbReference>
<organism evidence="1 2">
    <name type="scientific">Smallanthus sonchifolius</name>
    <dbReference type="NCBI Taxonomy" id="185202"/>
    <lineage>
        <taxon>Eukaryota</taxon>
        <taxon>Viridiplantae</taxon>
        <taxon>Streptophyta</taxon>
        <taxon>Embryophyta</taxon>
        <taxon>Tracheophyta</taxon>
        <taxon>Spermatophyta</taxon>
        <taxon>Magnoliopsida</taxon>
        <taxon>eudicotyledons</taxon>
        <taxon>Gunneridae</taxon>
        <taxon>Pentapetalae</taxon>
        <taxon>asterids</taxon>
        <taxon>campanulids</taxon>
        <taxon>Asterales</taxon>
        <taxon>Asteraceae</taxon>
        <taxon>Asteroideae</taxon>
        <taxon>Heliantheae alliance</taxon>
        <taxon>Millerieae</taxon>
        <taxon>Smallanthus</taxon>
    </lineage>
</organism>
<accession>A0ACB9HQJ3</accession>
<name>A0ACB9HQJ3_9ASTR</name>
<sequence length="79" mass="8780">MCITYTTADLITRHAHPISSRLPSNPNSNATFFIFGILYSISSRRFDLHNRWILSKSHLSQSISSGVDGCGSDLILNLI</sequence>